<evidence type="ECO:0000256" key="2">
    <source>
        <dbReference type="ARBA" id="ARBA00012837"/>
    </source>
</evidence>
<dbReference type="PANTHER" id="PTHR11956:SF5">
    <property type="entry name" value="ARGININE--TRNA LIGASE, CYTOPLASMIC"/>
    <property type="match status" value="1"/>
</dbReference>
<evidence type="ECO:0000313" key="12">
    <source>
        <dbReference type="Proteomes" id="UP001054945"/>
    </source>
</evidence>
<dbReference type="AlphaFoldDB" id="A0AAV4QCE4"/>
<keyword evidence="7 9" id="KW-0030">Aminoacyl-tRNA synthetase</keyword>
<comment type="catalytic activity">
    <reaction evidence="8">
        <text>tRNA(Arg) + L-arginine + ATP = L-arginyl-tRNA(Arg) + AMP + diphosphate</text>
        <dbReference type="Rhea" id="RHEA:20301"/>
        <dbReference type="Rhea" id="RHEA-COMP:9658"/>
        <dbReference type="Rhea" id="RHEA-COMP:9673"/>
        <dbReference type="ChEBI" id="CHEBI:30616"/>
        <dbReference type="ChEBI" id="CHEBI:32682"/>
        <dbReference type="ChEBI" id="CHEBI:33019"/>
        <dbReference type="ChEBI" id="CHEBI:78442"/>
        <dbReference type="ChEBI" id="CHEBI:78513"/>
        <dbReference type="ChEBI" id="CHEBI:456215"/>
        <dbReference type="EC" id="6.1.1.19"/>
    </reaction>
</comment>
<reference evidence="11 12" key="1">
    <citation type="submission" date="2021-06" db="EMBL/GenBank/DDBJ databases">
        <title>Caerostris extrusa draft genome.</title>
        <authorList>
            <person name="Kono N."/>
            <person name="Arakawa K."/>
        </authorList>
    </citation>
    <scope>NUCLEOTIDE SEQUENCE [LARGE SCALE GENOMIC DNA]</scope>
</reference>
<feature type="domain" description="DALR anticodon binding" evidence="10">
    <location>
        <begin position="91"/>
        <end position="183"/>
    </location>
</feature>
<evidence type="ECO:0000256" key="8">
    <source>
        <dbReference type="ARBA" id="ARBA00049339"/>
    </source>
</evidence>
<organism evidence="11 12">
    <name type="scientific">Caerostris extrusa</name>
    <name type="common">Bark spider</name>
    <name type="synonym">Caerostris bankana</name>
    <dbReference type="NCBI Taxonomy" id="172846"/>
    <lineage>
        <taxon>Eukaryota</taxon>
        <taxon>Metazoa</taxon>
        <taxon>Ecdysozoa</taxon>
        <taxon>Arthropoda</taxon>
        <taxon>Chelicerata</taxon>
        <taxon>Arachnida</taxon>
        <taxon>Araneae</taxon>
        <taxon>Araneomorphae</taxon>
        <taxon>Entelegynae</taxon>
        <taxon>Araneoidea</taxon>
        <taxon>Araneidae</taxon>
        <taxon>Caerostris</taxon>
    </lineage>
</organism>
<dbReference type="SUPFAM" id="SSF52374">
    <property type="entry name" value="Nucleotidylyl transferase"/>
    <property type="match status" value="1"/>
</dbReference>
<dbReference type="SUPFAM" id="SSF47323">
    <property type="entry name" value="Anticodon-binding domain of a subclass of class I aminoacyl-tRNA synthetases"/>
    <property type="match status" value="1"/>
</dbReference>
<dbReference type="GO" id="GO:0006420">
    <property type="term" value="P:arginyl-tRNA aminoacylation"/>
    <property type="evidence" value="ECO:0007669"/>
    <property type="project" value="InterPro"/>
</dbReference>
<dbReference type="Pfam" id="PF05746">
    <property type="entry name" value="DALR_1"/>
    <property type="match status" value="1"/>
</dbReference>
<keyword evidence="5 9" id="KW-0067">ATP-binding</keyword>
<dbReference type="GO" id="GO:0005524">
    <property type="term" value="F:ATP binding"/>
    <property type="evidence" value="ECO:0007669"/>
    <property type="project" value="UniProtKB-KW"/>
</dbReference>
<comment type="similarity">
    <text evidence="1 9">Belongs to the class-I aminoacyl-tRNA synthetase family.</text>
</comment>
<evidence type="ECO:0000256" key="3">
    <source>
        <dbReference type="ARBA" id="ARBA00022598"/>
    </source>
</evidence>
<evidence type="ECO:0000256" key="9">
    <source>
        <dbReference type="RuleBase" id="RU363038"/>
    </source>
</evidence>
<sequence length="183" mass="20892">MGSSIKKKFKTRSGDTVKLANLLDEGLQKSLQKLKEKKRDEVLTPEELKAAQEAVAYGCIKYADLSHNRVHDYVFSFDRMLDDRGNSAVYLLYSLVRIRSIAFKIFQEILINVIEELSLHTLCDYLYELSVTFSEFYDNCYIISKESGEIKDVNMSRLLLCEATASIMTTGFHILGLKPVAKM</sequence>
<dbReference type="SMART" id="SM00836">
    <property type="entry name" value="DALR_1"/>
    <property type="match status" value="1"/>
</dbReference>
<evidence type="ECO:0000313" key="11">
    <source>
        <dbReference type="EMBL" id="GIY05979.1"/>
    </source>
</evidence>
<comment type="caution">
    <text evidence="11">The sequence shown here is derived from an EMBL/GenBank/DDBJ whole genome shotgun (WGS) entry which is preliminary data.</text>
</comment>
<accession>A0AAV4QCE4</accession>
<evidence type="ECO:0000256" key="1">
    <source>
        <dbReference type="ARBA" id="ARBA00005594"/>
    </source>
</evidence>
<dbReference type="EMBL" id="BPLR01005910">
    <property type="protein sequence ID" value="GIY05979.1"/>
    <property type="molecule type" value="Genomic_DNA"/>
</dbReference>
<dbReference type="InterPro" id="IPR035684">
    <property type="entry name" value="ArgRS_core"/>
</dbReference>
<protein>
    <recommendedName>
        <fullName evidence="2">arginine--tRNA ligase</fullName>
        <ecNumber evidence="2">6.1.1.19</ecNumber>
    </recommendedName>
</protein>
<dbReference type="Gene3D" id="3.40.50.620">
    <property type="entry name" value="HUPs"/>
    <property type="match status" value="1"/>
</dbReference>
<dbReference type="Proteomes" id="UP001054945">
    <property type="component" value="Unassembled WGS sequence"/>
</dbReference>
<keyword evidence="3 9" id="KW-0436">Ligase</keyword>
<dbReference type="InterPro" id="IPR014729">
    <property type="entry name" value="Rossmann-like_a/b/a_fold"/>
</dbReference>
<keyword evidence="12" id="KW-1185">Reference proteome</keyword>
<dbReference type="GO" id="GO:0004814">
    <property type="term" value="F:arginine-tRNA ligase activity"/>
    <property type="evidence" value="ECO:0007669"/>
    <property type="project" value="UniProtKB-EC"/>
</dbReference>
<evidence type="ECO:0000256" key="5">
    <source>
        <dbReference type="ARBA" id="ARBA00022840"/>
    </source>
</evidence>
<dbReference type="Gene3D" id="1.10.730.10">
    <property type="entry name" value="Isoleucyl-tRNA Synthetase, Domain 1"/>
    <property type="match status" value="1"/>
</dbReference>
<evidence type="ECO:0000259" key="10">
    <source>
        <dbReference type="SMART" id="SM00836"/>
    </source>
</evidence>
<evidence type="ECO:0000256" key="4">
    <source>
        <dbReference type="ARBA" id="ARBA00022741"/>
    </source>
</evidence>
<keyword evidence="6 9" id="KW-0648">Protein biosynthesis</keyword>
<dbReference type="EC" id="6.1.1.19" evidence="2"/>
<proteinExistence type="inferred from homology"/>
<dbReference type="PANTHER" id="PTHR11956">
    <property type="entry name" value="ARGINYL-TRNA SYNTHETASE"/>
    <property type="match status" value="1"/>
</dbReference>
<dbReference type="InterPro" id="IPR009080">
    <property type="entry name" value="tRNAsynth_Ia_anticodon-bd"/>
</dbReference>
<dbReference type="InterPro" id="IPR001278">
    <property type="entry name" value="Arg-tRNA-ligase"/>
</dbReference>
<keyword evidence="4 9" id="KW-0547">Nucleotide-binding</keyword>
<dbReference type="InterPro" id="IPR008909">
    <property type="entry name" value="DALR_anticod-bd"/>
</dbReference>
<dbReference type="Pfam" id="PF00750">
    <property type="entry name" value="tRNA-synt_1d"/>
    <property type="match status" value="1"/>
</dbReference>
<gene>
    <name evidence="11" type="primary">rars1</name>
    <name evidence="11" type="ORF">CEXT_132801</name>
</gene>
<evidence type="ECO:0000256" key="7">
    <source>
        <dbReference type="ARBA" id="ARBA00023146"/>
    </source>
</evidence>
<name>A0AAV4QCE4_CAEEX</name>
<evidence type="ECO:0000256" key="6">
    <source>
        <dbReference type="ARBA" id="ARBA00022917"/>
    </source>
</evidence>